<dbReference type="EMBL" id="UYYB01018949">
    <property type="protein sequence ID" value="VDM71133.1"/>
    <property type="molecule type" value="Genomic_DNA"/>
</dbReference>
<feature type="compositionally biased region" description="Pro residues" evidence="1">
    <location>
        <begin position="172"/>
        <end position="187"/>
    </location>
</feature>
<protein>
    <recommendedName>
        <fullName evidence="4">WH2 domain-containing protein</fullName>
    </recommendedName>
</protein>
<proteinExistence type="predicted"/>
<reference evidence="2 3" key="1">
    <citation type="submission" date="2018-11" db="EMBL/GenBank/DDBJ databases">
        <authorList>
            <consortium name="Pathogen Informatics"/>
        </authorList>
    </citation>
    <scope>NUCLEOTIDE SEQUENCE [LARGE SCALE GENOMIC DNA]</scope>
</reference>
<feature type="region of interest" description="Disordered" evidence="1">
    <location>
        <begin position="1"/>
        <end position="213"/>
    </location>
</feature>
<evidence type="ECO:0008006" key="4">
    <source>
        <dbReference type="Google" id="ProtNLM"/>
    </source>
</evidence>
<gene>
    <name evidence="2" type="ORF">SVUK_LOCUS6131</name>
</gene>
<feature type="compositionally biased region" description="Low complexity" evidence="1">
    <location>
        <begin position="204"/>
        <end position="213"/>
    </location>
</feature>
<evidence type="ECO:0000313" key="3">
    <source>
        <dbReference type="Proteomes" id="UP000270094"/>
    </source>
</evidence>
<dbReference type="AlphaFoldDB" id="A0A3P7ITE2"/>
<feature type="compositionally biased region" description="Polar residues" evidence="1">
    <location>
        <begin position="115"/>
        <end position="126"/>
    </location>
</feature>
<dbReference type="Proteomes" id="UP000270094">
    <property type="component" value="Unassembled WGS sequence"/>
</dbReference>
<name>A0A3P7ITE2_STRVU</name>
<organism evidence="2 3">
    <name type="scientific">Strongylus vulgaris</name>
    <name type="common">Blood worm</name>
    <dbReference type="NCBI Taxonomy" id="40348"/>
    <lineage>
        <taxon>Eukaryota</taxon>
        <taxon>Metazoa</taxon>
        <taxon>Ecdysozoa</taxon>
        <taxon>Nematoda</taxon>
        <taxon>Chromadorea</taxon>
        <taxon>Rhabditida</taxon>
        <taxon>Rhabditina</taxon>
        <taxon>Rhabditomorpha</taxon>
        <taxon>Strongyloidea</taxon>
        <taxon>Strongylidae</taxon>
        <taxon>Strongylus</taxon>
    </lineage>
</organism>
<feature type="non-terminal residue" evidence="2">
    <location>
        <position position="213"/>
    </location>
</feature>
<keyword evidence="3" id="KW-1185">Reference proteome</keyword>
<evidence type="ECO:0000256" key="1">
    <source>
        <dbReference type="SAM" id="MobiDB-lite"/>
    </source>
</evidence>
<feature type="compositionally biased region" description="Polar residues" evidence="1">
    <location>
        <begin position="74"/>
        <end position="87"/>
    </location>
</feature>
<sequence length="213" mass="22117">NPSHFAGGVSINQLEREPKPGSGPGGRPFGTGGAAPIGGLFANGLPSKPSDNKIRRAHTTAITPIAPPPPHISKQASEVSTRPSPSNHVAAPPAPPKPSELLTANKPSPPPPPVQSKNIASGTNNREQFKTMRPFKPEMNYSNSKMRRSGSSEDVSSRESTPARAPLARPSFHPPARPTAPPPPPPIVRTNGFNPPDPPPTPSVGPVTSGLTS</sequence>
<feature type="compositionally biased region" description="Gly residues" evidence="1">
    <location>
        <begin position="22"/>
        <end position="36"/>
    </location>
</feature>
<accession>A0A3P7ITE2</accession>
<feature type="non-terminal residue" evidence="2">
    <location>
        <position position="1"/>
    </location>
</feature>
<evidence type="ECO:0000313" key="2">
    <source>
        <dbReference type="EMBL" id="VDM71133.1"/>
    </source>
</evidence>
<dbReference type="OrthoDB" id="5877983at2759"/>